<accession>A0ABS3YUG9</accession>
<feature type="transmembrane region" description="Helical" evidence="1">
    <location>
        <begin position="29"/>
        <end position="52"/>
    </location>
</feature>
<dbReference type="RefSeq" id="WP_209139623.1">
    <property type="nucleotide sequence ID" value="NZ_JAGHKO010000004.1"/>
</dbReference>
<evidence type="ECO:0000256" key="1">
    <source>
        <dbReference type="SAM" id="Phobius"/>
    </source>
</evidence>
<protein>
    <submittedName>
        <fullName evidence="2">Uncharacterized protein</fullName>
    </submittedName>
</protein>
<proteinExistence type="predicted"/>
<dbReference type="EMBL" id="JAGHKO010000004">
    <property type="protein sequence ID" value="MBO9201569.1"/>
    <property type="molecule type" value="Genomic_DNA"/>
</dbReference>
<keyword evidence="1" id="KW-0472">Membrane</keyword>
<feature type="transmembrane region" description="Helical" evidence="1">
    <location>
        <begin position="95"/>
        <end position="116"/>
    </location>
</feature>
<evidence type="ECO:0000313" key="3">
    <source>
        <dbReference type="Proteomes" id="UP000677244"/>
    </source>
</evidence>
<evidence type="ECO:0000313" key="2">
    <source>
        <dbReference type="EMBL" id="MBO9201569.1"/>
    </source>
</evidence>
<organism evidence="2 3">
    <name type="scientific">Niastella soli</name>
    <dbReference type="NCBI Taxonomy" id="2821487"/>
    <lineage>
        <taxon>Bacteria</taxon>
        <taxon>Pseudomonadati</taxon>
        <taxon>Bacteroidota</taxon>
        <taxon>Chitinophagia</taxon>
        <taxon>Chitinophagales</taxon>
        <taxon>Chitinophagaceae</taxon>
        <taxon>Niastella</taxon>
    </lineage>
</organism>
<keyword evidence="3" id="KW-1185">Reference proteome</keyword>
<feature type="transmembrane region" description="Helical" evidence="1">
    <location>
        <begin position="64"/>
        <end position="83"/>
    </location>
</feature>
<name>A0ABS3YUG9_9BACT</name>
<keyword evidence="1" id="KW-0812">Transmembrane</keyword>
<gene>
    <name evidence="2" type="ORF">J7I42_14905</name>
</gene>
<comment type="caution">
    <text evidence="2">The sequence shown here is derived from an EMBL/GenBank/DDBJ whole genome shotgun (WGS) entry which is preliminary data.</text>
</comment>
<reference evidence="2 3" key="1">
    <citation type="submission" date="2021-03" db="EMBL/GenBank/DDBJ databases">
        <title>Assistant Professor.</title>
        <authorList>
            <person name="Huq M.A."/>
        </authorList>
    </citation>
    <scope>NUCLEOTIDE SEQUENCE [LARGE SCALE GENOMIC DNA]</scope>
    <source>
        <strain evidence="2 3">MAH-29</strain>
    </source>
</reference>
<keyword evidence="1" id="KW-1133">Transmembrane helix</keyword>
<feature type="transmembrane region" description="Helical" evidence="1">
    <location>
        <begin position="7"/>
        <end position="23"/>
    </location>
</feature>
<dbReference type="Proteomes" id="UP000677244">
    <property type="component" value="Unassembled WGS sequence"/>
</dbReference>
<sequence length="125" mass="13703">MINSKHIAGLIGPAIIVITISEIRNAHIWAGNTAAGVYLNGTLLFIAGLSIIRSHNHWMPGWPVIITLSGWFVMLLGLLRMFAPELQLEVAKNTTAVIAGAMFVLTIGIFLTFKAYSKKTHFTKE</sequence>